<feature type="region of interest" description="Disordered" evidence="6">
    <location>
        <begin position="1"/>
        <end position="28"/>
    </location>
</feature>
<gene>
    <name evidence="9" type="ORF">DSTB1V02_LOCUS2994</name>
</gene>
<evidence type="ECO:0000259" key="7">
    <source>
        <dbReference type="PROSITE" id="PS50207"/>
    </source>
</evidence>
<feature type="domain" description="Caspase family p10" evidence="7">
    <location>
        <begin position="186"/>
        <end position="268"/>
    </location>
</feature>
<dbReference type="PROSITE" id="PS01121">
    <property type="entry name" value="CASPASE_HIS"/>
    <property type="match status" value="1"/>
</dbReference>
<evidence type="ECO:0000313" key="10">
    <source>
        <dbReference type="Proteomes" id="UP000677054"/>
    </source>
</evidence>
<dbReference type="EMBL" id="LR899876">
    <property type="protein sequence ID" value="CAD7243057.1"/>
    <property type="molecule type" value="Genomic_DNA"/>
</dbReference>
<evidence type="ECO:0008006" key="11">
    <source>
        <dbReference type="Google" id="ProtNLM"/>
    </source>
</evidence>
<dbReference type="SUPFAM" id="SSF52129">
    <property type="entry name" value="Caspase-like"/>
    <property type="match status" value="1"/>
</dbReference>
<evidence type="ECO:0000313" key="9">
    <source>
        <dbReference type="EMBL" id="CAD7243057.1"/>
    </source>
</evidence>
<dbReference type="Gene3D" id="3.40.50.1460">
    <property type="match status" value="1"/>
</dbReference>
<evidence type="ECO:0000256" key="6">
    <source>
        <dbReference type="SAM" id="MobiDB-lite"/>
    </source>
</evidence>
<keyword evidence="10" id="KW-1185">Reference proteome</keyword>
<dbReference type="InterPro" id="IPR002138">
    <property type="entry name" value="Pept_C14_p10"/>
</dbReference>
<dbReference type="EMBL" id="CAJPEV010000359">
    <property type="protein sequence ID" value="CAG0884435.1"/>
    <property type="molecule type" value="Genomic_DNA"/>
</dbReference>
<dbReference type="PROSITE" id="PS50207">
    <property type="entry name" value="CASPASE_P10"/>
    <property type="match status" value="1"/>
</dbReference>
<dbReference type="PANTHER" id="PTHR47901">
    <property type="entry name" value="CASPASE RECRUITMENT DOMAIN-CONTAINING PROTEIN 18"/>
    <property type="match status" value="1"/>
</dbReference>
<keyword evidence="2" id="KW-0645">Protease</keyword>
<dbReference type="PRINTS" id="PR00376">
    <property type="entry name" value="IL1BCENZYME"/>
</dbReference>
<dbReference type="GO" id="GO:0006915">
    <property type="term" value="P:apoptotic process"/>
    <property type="evidence" value="ECO:0007669"/>
    <property type="project" value="UniProtKB-KW"/>
</dbReference>
<accession>A0A7R8X9E7</accession>
<dbReference type="InterPro" id="IPR011600">
    <property type="entry name" value="Pept_C14_caspase"/>
</dbReference>
<dbReference type="GO" id="GO:0006508">
    <property type="term" value="P:proteolysis"/>
    <property type="evidence" value="ECO:0007669"/>
    <property type="project" value="UniProtKB-KW"/>
</dbReference>
<dbReference type="InterPro" id="IPR002398">
    <property type="entry name" value="Pept_C14"/>
</dbReference>
<name>A0A7R8X9E7_9CRUS</name>
<evidence type="ECO:0000256" key="1">
    <source>
        <dbReference type="ARBA" id="ARBA00010134"/>
    </source>
</evidence>
<dbReference type="InterPro" id="IPR029030">
    <property type="entry name" value="Caspase-like_dom_sf"/>
</dbReference>
<feature type="compositionally biased region" description="Gly residues" evidence="6">
    <location>
        <begin position="1"/>
        <end position="13"/>
    </location>
</feature>
<dbReference type="PROSITE" id="PS50208">
    <property type="entry name" value="CASPASE_P20"/>
    <property type="match status" value="1"/>
</dbReference>
<feature type="domain" description="Caspase family p20" evidence="8">
    <location>
        <begin position="34"/>
        <end position="157"/>
    </location>
</feature>
<dbReference type="PANTHER" id="PTHR47901:SF8">
    <property type="entry name" value="CASPASE-3"/>
    <property type="match status" value="1"/>
</dbReference>
<evidence type="ECO:0000256" key="4">
    <source>
        <dbReference type="ARBA" id="ARBA00022801"/>
    </source>
</evidence>
<proteinExistence type="inferred from homology"/>
<dbReference type="OrthoDB" id="6097640at2759"/>
<protein>
    <recommendedName>
        <fullName evidence="11">Caspase-3</fullName>
    </recommendedName>
</protein>
<reference evidence="9" key="1">
    <citation type="submission" date="2020-11" db="EMBL/GenBank/DDBJ databases">
        <authorList>
            <person name="Tran Van P."/>
        </authorList>
    </citation>
    <scope>NUCLEOTIDE SEQUENCE</scope>
</reference>
<evidence type="ECO:0000256" key="3">
    <source>
        <dbReference type="ARBA" id="ARBA00022703"/>
    </source>
</evidence>
<dbReference type="AlphaFoldDB" id="A0A7R8X9E7"/>
<dbReference type="Pfam" id="PF00656">
    <property type="entry name" value="Peptidase_C14"/>
    <property type="match status" value="1"/>
</dbReference>
<evidence type="ECO:0000259" key="8">
    <source>
        <dbReference type="PROSITE" id="PS50208"/>
    </source>
</evidence>
<evidence type="ECO:0000256" key="5">
    <source>
        <dbReference type="RuleBase" id="RU003971"/>
    </source>
</evidence>
<dbReference type="InterPro" id="IPR016129">
    <property type="entry name" value="Caspase_his_AS"/>
</dbReference>
<sequence length="268" mass="29774">MGSGVDSPDGGGAISVPAKETSDPSEKYRMTSLPRGQAMIINIKEFNDPKQNRKGSEFDRRDMKKLLEKKLHFTVTVKDDLKLERPEHKHGDCCVVVIMSHGYQGSGSDPKTSSPFVIYCSDGKMLEVEWIIQKFNTVESLKGKPKVFIIQACRAKGSQSFEQIFGDIGNPGRFATDANKLGGVTVPTDTFVAISTTPYNVSYRDEEEGTLFIQAICSVFEQFGGEMDFISLMRKVHDEVDKLAEEGNAEQSPELSIRGKNKVLYFNP</sequence>
<organism evidence="9">
    <name type="scientific">Darwinula stevensoni</name>
    <dbReference type="NCBI Taxonomy" id="69355"/>
    <lineage>
        <taxon>Eukaryota</taxon>
        <taxon>Metazoa</taxon>
        <taxon>Ecdysozoa</taxon>
        <taxon>Arthropoda</taxon>
        <taxon>Crustacea</taxon>
        <taxon>Oligostraca</taxon>
        <taxon>Ostracoda</taxon>
        <taxon>Podocopa</taxon>
        <taxon>Podocopida</taxon>
        <taxon>Darwinulocopina</taxon>
        <taxon>Darwinuloidea</taxon>
        <taxon>Darwinulidae</taxon>
        <taxon>Darwinula</taxon>
    </lineage>
</organism>
<comment type="similarity">
    <text evidence="1 5">Belongs to the peptidase C14A family.</text>
</comment>
<keyword evidence="4" id="KW-0378">Hydrolase</keyword>
<dbReference type="InterPro" id="IPR001309">
    <property type="entry name" value="Pept_C14_p20"/>
</dbReference>
<dbReference type="GO" id="GO:0004197">
    <property type="term" value="F:cysteine-type endopeptidase activity"/>
    <property type="evidence" value="ECO:0007669"/>
    <property type="project" value="InterPro"/>
</dbReference>
<dbReference type="Proteomes" id="UP000677054">
    <property type="component" value="Unassembled WGS sequence"/>
</dbReference>
<keyword evidence="3" id="KW-0053">Apoptosis</keyword>
<dbReference type="SMART" id="SM00115">
    <property type="entry name" value="CASc"/>
    <property type="match status" value="1"/>
</dbReference>
<dbReference type="InterPro" id="IPR015917">
    <property type="entry name" value="Pept_C14A"/>
</dbReference>
<evidence type="ECO:0000256" key="2">
    <source>
        <dbReference type="ARBA" id="ARBA00022670"/>
    </source>
</evidence>